<dbReference type="InterPro" id="IPR000073">
    <property type="entry name" value="AB_hydrolase_1"/>
</dbReference>
<dbReference type="Gene3D" id="3.40.50.1820">
    <property type="entry name" value="alpha/beta hydrolase"/>
    <property type="match status" value="1"/>
</dbReference>
<feature type="domain" description="AB hydrolase-1" evidence="2">
    <location>
        <begin position="68"/>
        <end position="304"/>
    </location>
</feature>
<dbReference type="SUPFAM" id="SSF53474">
    <property type="entry name" value="alpha/beta-Hydrolases"/>
    <property type="match status" value="1"/>
</dbReference>
<dbReference type="Pfam" id="PF12697">
    <property type="entry name" value="Abhydrolase_6"/>
    <property type="match status" value="1"/>
</dbReference>
<dbReference type="RefSeq" id="WP_084143160.1">
    <property type="nucleotide sequence ID" value="NZ_BSTI01000003.1"/>
</dbReference>
<accession>A0A9W6QXP0</accession>
<dbReference type="Proteomes" id="UP001165136">
    <property type="component" value="Unassembled WGS sequence"/>
</dbReference>
<reference evidence="3" key="1">
    <citation type="submission" date="2023-03" db="EMBL/GenBank/DDBJ databases">
        <title>Amycolatopsis taiwanensis NBRC 103393.</title>
        <authorList>
            <person name="Ichikawa N."/>
            <person name="Sato H."/>
            <person name="Tonouchi N."/>
        </authorList>
    </citation>
    <scope>NUCLEOTIDE SEQUENCE</scope>
    <source>
        <strain evidence="3">NBRC 103393</strain>
    </source>
</reference>
<keyword evidence="4" id="KW-1185">Reference proteome</keyword>
<dbReference type="PANTHER" id="PTHR43433">
    <property type="entry name" value="HYDROLASE, ALPHA/BETA FOLD FAMILY PROTEIN"/>
    <property type="match status" value="1"/>
</dbReference>
<organism evidence="3 4">
    <name type="scientific">Amycolatopsis taiwanensis</name>
    <dbReference type="NCBI Taxonomy" id="342230"/>
    <lineage>
        <taxon>Bacteria</taxon>
        <taxon>Bacillati</taxon>
        <taxon>Actinomycetota</taxon>
        <taxon>Actinomycetes</taxon>
        <taxon>Pseudonocardiales</taxon>
        <taxon>Pseudonocardiaceae</taxon>
        <taxon>Amycolatopsis</taxon>
    </lineage>
</organism>
<evidence type="ECO:0000313" key="4">
    <source>
        <dbReference type="Proteomes" id="UP001165136"/>
    </source>
</evidence>
<dbReference type="PROSITE" id="PS51318">
    <property type="entry name" value="TAT"/>
    <property type="match status" value="1"/>
</dbReference>
<dbReference type="AlphaFoldDB" id="A0A9W6QXP0"/>
<sequence>MQDHSRRDVLKATAAGTATVALAGGTAVGAGLLGAGTASASSDGARGNVLEVPGAALYYETHGRGPLLLMIPGAGGTGDGFIEVTRYLAARYTVVLYDRRGFSRSQLRGAQDYAHHLATDADDARRLIEYLSSEPSFVFGSSDGAMVALEMLTLDPSRVCTFVPYEPPAVTLLPDGRAWLDFYSSLYDLYRRAGTAPAQQLFDERDLTPSDRASRPPAPPNGTPILVNQTYWFERELRQYPAFPLDLDALARSAGRLVLAVGSESGGLPAHESTVQLARRLGLAPVTVPGGHLGYLSQPAEFARRLIEILARA</sequence>
<proteinExistence type="predicted"/>
<dbReference type="InterPro" id="IPR050471">
    <property type="entry name" value="AB_hydrolase"/>
</dbReference>
<feature type="compositionally biased region" description="Basic and acidic residues" evidence="1">
    <location>
        <begin position="203"/>
        <end position="214"/>
    </location>
</feature>
<dbReference type="EMBL" id="BSTI01000003">
    <property type="protein sequence ID" value="GLY64785.1"/>
    <property type="molecule type" value="Genomic_DNA"/>
</dbReference>
<feature type="region of interest" description="Disordered" evidence="1">
    <location>
        <begin position="203"/>
        <end position="223"/>
    </location>
</feature>
<dbReference type="PANTHER" id="PTHR43433:SF5">
    <property type="entry name" value="AB HYDROLASE-1 DOMAIN-CONTAINING PROTEIN"/>
    <property type="match status" value="1"/>
</dbReference>
<gene>
    <name evidence="3" type="ORF">Atai01_14040</name>
</gene>
<keyword evidence="3" id="KW-0378">Hydrolase</keyword>
<evidence type="ECO:0000313" key="3">
    <source>
        <dbReference type="EMBL" id="GLY64785.1"/>
    </source>
</evidence>
<dbReference type="InterPro" id="IPR019546">
    <property type="entry name" value="TAT_signal_bac_arc"/>
</dbReference>
<dbReference type="GO" id="GO:0046503">
    <property type="term" value="P:glycerolipid catabolic process"/>
    <property type="evidence" value="ECO:0007669"/>
    <property type="project" value="TreeGrafter"/>
</dbReference>
<name>A0A9W6QXP0_9PSEU</name>
<evidence type="ECO:0000256" key="1">
    <source>
        <dbReference type="SAM" id="MobiDB-lite"/>
    </source>
</evidence>
<dbReference type="Pfam" id="PF10518">
    <property type="entry name" value="TAT_signal"/>
    <property type="match status" value="1"/>
</dbReference>
<protein>
    <submittedName>
        <fullName evidence="3">Alpha/beta hydrolase</fullName>
    </submittedName>
</protein>
<evidence type="ECO:0000259" key="2">
    <source>
        <dbReference type="Pfam" id="PF12697"/>
    </source>
</evidence>
<dbReference type="GO" id="GO:0004806">
    <property type="term" value="F:triacylglycerol lipase activity"/>
    <property type="evidence" value="ECO:0007669"/>
    <property type="project" value="TreeGrafter"/>
</dbReference>
<dbReference type="InterPro" id="IPR006311">
    <property type="entry name" value="TAT_signal"/>
</dbReference>
<dbReference type="InterPro" id="IPR029058">
    <property type="entry name" value="AB_hydrolase_fold"/>
</dbReference>
<comment type="caution">
    <text evidence="3">The sequence shown here is derived from an EMBL/GenBank/DDBJ whole genome shotgun (WGS) entry which is preliminary data.</text>
</comment>